<dbReference type="Proteomes" id="UP000217790">
    <property type="component" value="Unassembled WGS sequence"/>
</dbReference>
<accession>A0A2H3D5X4</accession>
<name>A0A2H3D5X4_ARMGA</name>
<protein>
    <submittedName>
        <fullName evidence="1">Uncharacterized protein</fullName>
    </submittedName>
</protein>
<proteinExistence type="predicted"/>
<reference evidence="2" key="1">
    <citation type="journal article" date="2017" name="Nat. Ecol. Evol.">
        <title>Genome expansion and lineage-specific genetic innovations in the forest pathogenic fungi Armillaria.</title>
        <authorList>
            <person name="Sipos G."/>
            <person name="Prasanna A.N."/>
            <person name="Walter M.C."/>
            <person name="O'Connor E."/>
            <person name="Balint B."/>
            <person name="Krizsan K."/>
            <person name="Kiss B."/>
            <person name="Hess J."/>
            <person name="Varga T."/>
            <person name="Slot J."/>
            <person name="Riley R."/>
            <person name="Boka B."/>
            <person name="Rigling D."/>
            <person name="Barry K."/>
            <person name="Lee J."/>
            <person name="Mihaltcheva S."/>
            <person name="LaButti K."/>
            <person name="Lipzen A."/>
            <person name="Waldron R."/>
            <person name="Moloney N.M."/>
            <person name="Sperisen C."/>
            <person name="Kredics L."/>
            <person name="Vagvoelgyi C."/>
            <person name="Patrignani A."/>
            <person name="Fitzpatrick D."/>
            <person name="Nagy I."/>
            <person name="Doyle S."/>
            <person name="Anderson J.B."/>
            <person name="Grigoriev I.V."/>
            <person name="Gueldener U."/>
            <person name="Muensterkoetter M."/>
            <person name="Nagy L.G."/>
        </authorList>
    </citation>
    <scope>NUCLEOTIDE SEQUENCE [LARGE SCALE GENOMIC DNA]</scope>
    <source>
        <strain evidence="2">Ar21-2</strain>
    </source>
</reference>
<evidence type="ECO:0000313" key="2">
    <source>
        <dbReference type="Proteomes" id="UP000217790"/>
    </source>
</evidence>
<gene>
    <name evidence="1" type="ORF">ARMGADRAFT_1082361</name>
</gene>
<evidence type="ECO:0000313" key="1">
    <source>
        <dbReference type="EMBL" id="PBK90635.1"/>
    </source>
</evidence>
<keyword evidence="2" id="KW-1185">Reference proteome</keyword>
<sequence length="105" mass="12050">MESSTQQKMQKGMSSSMSQAMVDHVVGDDIAEAVERQKTDIIGTPIFLHSFPAELKAFYTKKLPAEEDAKIVYTEGRDFRMSARSWVVELLQRRGWPRADQPFRK</sequence>
<dbReference type="AlphaFoldDB" id="A0A2H3D5X4"/>
<dbReference type="EMBL" id="KZ293664">
    <property type="protein sequence ID" value="PBK90635.1"/>
    <property type="molecule type" value="Genomic_DNA"/>
</dbReference>
<organism evidence="1 2">
    <name type="scientific">Armillaria gallica</name>
    <name type="common">Bulbous honey fungus</name>
    <name type="synonym">Armillaria bulbosa</name>
    <dbReference type="NCBI Taxonomy" id="47427"/>
    <lineage>
        <taxon>Eukaryota</taxon>
        <taxon>Fungi</taxon>
        <taxon>Dikarya</taxon>
        <taxon>Basidiomycota</taxon>
        <taxon>Agaricomycotina</taxon>
        <taxon>Agaricomycetes</taxon>
        <taxon>Agaricomycetidae</taxon>
        <taxon>Agaricales</taxon>
        <taxon>Marasmiineae</taxon>
        <taxon>Physalacriaceae</taxon>
        <taxon>Armillaria</taxon>
    </lineage>
</organism>
<dbReference type="InParanoid" id="A0A2H3D5X4"/>
<dbReference type="STRING" id="47427.A0A2H3D5X4"/>